<dbReference type="GO" id="GO:0005524">
    <property type="term" value="F:ATP binding"/>
    <property type="evidence" value="ECO:0007669"/>
    <property type="project" value="UniProtKB-KW"/>
</dbReference>
<evidence type="ECO:0000256" key="2">
    <source>
        <dbReference type="ARBA" id="ARBA00022448"/>
    </source>
</evidence>
<dbReference type="PROSITE" id="PS50929">
    <property type="entry name" value="ABC_TM1F"/>
    <property type="match status" value="1"/>
</dbReference>
<evidence type="ECO:0000313" key="14">
    <source>
        <dbReference type="Proteomes" id="UP000186106"/>
    </source>
</evidence>
<feature type="domain" description="ABC transmembrane type-1" evidence="11">
    <location>
        <begin position="19"/>
        <end position="304"/>
    </location>
</feature>
<dbReference type="STRING" id="112234.SAMN05421768_105392"/>
<dbReference type="SMART" id="SM00382">
    <property type="entry name" value="AAA"/>
    <property type="match status" value="1"/>
</dbReference>
<keyword evidence="6 13" id="KW-0067">ATP-binding</keyword>
<dbReference type="Pfam" id="PF00005">
    <property type="entry name" value="ABC_tran"/>
    <property type="match status" value="1"/>
</dbReference>
<dbReference type="PANTHER" id="PTHR43394:SF1">
    <property type="entry name" value="ATP-BINDING CASSETTE SUB-FAMILY B MEMBER 10, MITOCHONDRIAL"/>
    <property type="match status" value="1"/>
</dbReference>
<dbReference type="InterPro" id="IPR027417">
    <property type="entry name" value="P-loop_NTPase"/>
</dbReference>
<comment type="subcellular location">
    <subcellularLocation>
        <location evidence="1">Cell membrane</location>
        <topology evidence="1">Multi-pass membrane protein</topology>
    </subcellularLocation>
</comment>
<feature type="transmembrane region" description="Helical" evidence="9">
    <location>
        <begin position="243"/>
        <end position="263"/>
    </location>
</feature>
<organism evidence="13 14">
    <name type="scientific">Chryseobacterium joostei</name>
    <dbReference type="NCBI Taxonomy" id="112234"/>
    <lineage>
        <taxon>Bacteria</taxon>
        <taxon>Pseudomonadati</taxon>
        <taxon>Bacteroidota</taxon>
        <taxon>Flavobacteriia</taxon>
        <taxon>Flavobacteriales</taxon>
        <taxon>Weeksellaceae</taxon>
        <taxon>Chryseobacterium group</taxon>
        <taxon>Chryseobacterium</taxon>
    </lineage>
</organism>
<evidence type="ECO:0000256" key="5">
    <source>
        <dbReference type="ARBA" id="ARBA00022741"/>
    </source>
</evidence>
<dbReference type="GO" id="GO:0016887">
    <property type="term" value="F:ATP hydrolysis activity"/>
    <property type="evidence" value="ECO:0007669"/>
    <property type="project" value="InterPro"/>
</dbReference>
<dbReference type="PROSITE" id="PS50893">
    <property type="entry name" value="ABC_TRANSPORTER_2"/>
    <property type="match status" value="1"/>
</dbReference>
<dbReference type="FunFam" id="3.40.50.300:FF:000221">
    <property type="entry name" value="Multidrug ABC transporter ATP-binding protein"/>
    <property type="match status" value="1"/>
</dbReference>
<evidence type="ECO:0000256" key="7">
    <source>
        <dbReference type="ARBA" id="ARBA00022989"/>
    </source>
</evidence>
<dbReference type="InterPro" id="IPR036640">
    <property type="entry name" value="ABC1_TM_sf"/>
</dbReference>
<keyword evidence="2" id="KW-0813">Transport</keyword>
<reference evidence="13 14" key="1">
    <citation type="submission" date="2017-01" db="EMBL/GenBank/DDBJ databases">
        <authorList>
            <person name="Mah S.A."/>
            <person name="Swanson W.J."/>
            <person name="Moy G.W."/>
            <person name="Vacquier V.D."/>
        </authorList>
    </citation>
    <scope>NUCLEOTIDE SEQUENCE [LARGE SCALE GENOMIC DNA]</scope>
    <source>
        <strain evidence="13 14">DSM 16927</strain>
    </source>
</reference>
<dbReference type="RefSeq" id="WP_076355052.1">
    <property type="nucleotide sequence ID" value="NZ_CP033926.1"/>
</dbReference>
<keyword evidence="8 9" id="KW-0472">Membrane</keyword>
<evidence type="ECO:0000256" key="9">
    <source>
        <dbReference type="SAM" id="Phobius"/>
    </source>
</evidence>
<keyword evidence="5" id="KW-0547">Nucleotide-binding</keyword>
<name>A0A1N7IHN1_9FLAO</name>
<dbReference type="AlphaFoldDB" id="A0A1N7IHN1"/>
<evidence type="ECO:0000313" key="12">
    <source>
        <dbReference type="EMBL" id="AZB00355.1"/>
    </source>
</evidence>
<feature type="transmembrane region" description="Helical" evidence="9">
    <location>
        <begin position="283"/>
        <end position="301"/>
    </location>
</feature>
<evidence type="ECO:0000256" key="3">
    <source>
        <dbReference type="ARBA" id="ARBA00022475"/>
    </source>
</evidence>
<dbReference type="PANTHER" id="PTHR43394">
    <property type="entry name" value="ATP-DEPENDENT PERMEASE MDL1, MITOCHONDRIAL"/>
    <property type="match status" value="1"/>
</dbReference>
<evidence type="ECO:0000313" key="13">
    <source>
        <dbReference type="EMBL" id="SIS36597.1"/>
    </source>
</evidence>
<accession>A0A1N7IHN1</accession>
<evidence type="ECO:0000256" key="4">
    <source>
        <dbReference type="ARBA" id="ARBA00022692"/>
    </source>
</evidence>
<keyword evidence="4 9" id="KW-0812">Transmembrane</keyword>
<dbReference type="Pfam" id="PF00664">
    <property type="entry name" value="ABC_membrane"/>
    <property type="match status" value="1"/>
</dbReference>
<feature type="domain" description="ABC transporter" evidence="10">
    <location>
        <begin position="336"/>
        <end position="551"/>
    </location>
</feature>
<feature type="transmembrane region" description="Helical" evidence="9">
    <location>
        <begin position="161"/>
        <end position="180"/>
    </location>
</feature>
<feature type="transmembrane region" description="Helical" evidence="9">
    <location>
        <begin position="16"/>
        <end position="38"/>
    </location>
</feature>
<dbReference type="Gene3D" id="1.20.1560.10">
    <property type="entry name" value="ABC transporter type 1, transmembrane domain"/>
    <property type="match status" value="1"/>
</dbReference>
<evidence type="ECO:0000313" key="15">
    <source>
        <dbReference type="Proteomes" id="UP000279541"/>
    </source>
</evidence>
<keyword evidence="7 9" id="KW-1133">Transmembrane helix</keyword>
<dbReference type="InterPro" id="IPR003439">
    <property type="entry name" value="ABC_transporter-like_ATP-bd"/>
</dbReference>
<feature type="transmembrane region" description="Helical" evidence="9">
    <location>
        <begin position="58"/>
        <end position="79"/>
    </location>
</feature>
<evidence type="ECO:0000259" key="10">
    <source>
        <dbReference type="PROSITE" id="PS50893"/>
    </source>
</evidence>
<dbReference type="Proteomes" id="UP000279541">
    <property type="component" value="Chromosome"/>
</dbReference>
<dbReference type="CDD" id="cd18541">
    <property type="entry name" value="ABC_6TM_TmrB_like"/>
    <property type="match status" value="1"/>
</dbReference>
<dbReference type="GO" id="GO:0015421">
    <property type="term" value="F:ABC-type oligopeptide transporter activity"/>
    <property type="evidence" value="ECO:0007669"/>
    <property type="project" value="TreeGrafter"/>
</dbReference>
<evidence type="ECO:0000256" key="8">
    <source>
        <dbReference type="ARBA" id="ARBA00023136"/>
    </source>
</evidence>
<dbReference type="GO" id="GO:0005886">
    <property type="term" value="C:plasma membrane"/>
    <property type="evidence" value="ECO:0007669"/>
    <property type="project" value="UniProtKB-SubCell"/>
</dbReference>
<dbReference type="SUPFAM" id="SSF52540">
    <property type="entry name" value="P-loop containing nucleoside triphosphate hydrolases"/>
    <property type="match status" value="1"/>
</dbReference>
<dbReference type="Gene3D" id="3.40.50.300">
    <property type="entry name" value="P-loop containing nucleotide triphosphate hydrolases"/>
    <property type="match status" value="1"/>
</dbReference>
<keyword evidence="3" id="KW-1003">Cell membrane</keyword>
<feature type="transmembrane region" description="Helical" evidence="9">
    <location>
        <begin position="137"/>
        <end position="155"/>
    </location>
</feature>
<evidence type="ECO:0000256" key="1">
    <source>
        <dbReference type="ARBA" id="ARBA00004651"/>
    </source>
</evidence>
<reference evidence="12 15" key="2">
    <citation type="submission" date="2018-11" db="EMBL/GenBank/DDBJ databases">
        <title>Proposal to divide the Flavobacteriaceae and reorganize its genera based on Amino Acid Identity values calculated from whole genome sequences.</title>
        <authorList>
            <person name="Nicholson A.C."/>
            <person name="Gulvik C.A."/>
            <person name="Whitney A.M."/>
            <person name="Humrighouse B.W."/>
            <person name="Bell M."/>
            <person name="Holmes B."/>
            <person name="Steigerwalt A.G."/>
            <person name="Villarma A."/>
            <person name="Sheth M."/>
            <person name="Batra D."/>
            <person name="Pryor J."/>
            <person name="Bernardet J.-F."/>
            <person name="Hugo C."/>
            <person name="Kampfer P."/>
            <person name="Newman J."/>
            <person name="McQuiston J.R."/>
        </authorList>
    </citation>
    <scope>NUCLEOTIDE SEQUENCE [LARGE SCALE GENOMIC DNA]</scope>
    <source>
        <strain evidence="12 15">DSM 16927</strain>
    </source>
</reference>
<keyword evidence="15" id="KW-1185">Reference proteome</keyword>
<dbReference type="InterPro" id="IPR039421">
    <property type="entry name" value="Type_1_exporter"/>
</dbReference>
<dbReference type="KEGG" id="cjt:EG359_12310"/>
<dbReference type="Proteomes" id="UP000186106">
    <property type="component" value="Unassembled WGS sequence"/>
</dbReference>
<dbReference type="InterPro" id="IPR011527">
    <property type="entry name" value="ABC1_TM_dom"/>
</dbReference>
<dbReference type="OrthoDB" id="9780296at2"/>
<gene>
    <name evidence="12" type="ORF">EG359_12310</name>
    <name evidence="13" type="ORF">SAMN05421768_105392</name>
</gene>
<sequence length="553" mass="62549">MKALKTLNPYFWKHKILLFWGVLFIIASNFFNIYKVQFVGKSVDELTKNGNLGFNHQVLIYVGIIVGCSLLTGFFTFMMRQTIIVASRRIEYELKNKIYRHYQDLSLTDYKQTTIGDLMNRLSEDVVAVRMYLGPGVMYVANLIVLVVITAIYMVKTDASMTLWTLLPLPILSYAIYKVSSIINKKSKVMQKSQSAISTFVQDSFSGIRVVKFFAREKYIQKNYGIKVTDYQNKALDLAKTEAYFFTIILFVIGLLNVAVIWIGGTKYIAGELSIGKIADFFMYINTLIFPFSMVGWVTSVNQRAEASMQRINEFMDKESEIVNTNFENYPIKGDIEFKNVSYVYPNTGIKALDNLSFTIKAGKSLAIMGKTGSGKSTIALLLCRLIDPTEGEILIDGKNLKDHNLTNYRNFIGYIPQESYLFSDSIENNIGFAIDHPSHEKVVEYSQIADVHKNIVEFKEQYKTLVGERGVMLSGGQKQRICIARALIKDPNIIIFDDSLSALDTETEQNILENIDKKIGNATSIIITHRESSAQKADQIINLTEIANSVTA</sequence>
<proteinExistence type="predicted"/>
<dbReference type="EMBL" id="FTNZ01000005">
    <property type="protein sequence ID" value="SIS36597.1"/>
    <property type="molecule type" value="Genomic_DNA"/>
</dbReference>
<evidence type="ECO:0000259" key="11">
    <source>
        <dbReference type="PROSITE" id="PS50929"/>
    </source>
</evidence>
<dbReference type="InterPro" id="IPR003593">
    <property type="entry name" value="AAA+_ATPase"/>
</dbReference>
<dbReference type="PROSITE" id="PS00211">
    <property type="entry name" value="ABC_TRANSPORTER_1"/>
    <property type="match status" value="1"/>
</dbReference>
<dbReference type="InterPro" id="IPR017871">
    <property type="entry name" value="ABC_transporter-like_CS"/>
</dbReference>
<dbReference type="EMBL" id="CP033926">
    <property type="protein sequence ID" value="AZB00355.1"/>
    <property type="molecule type" value="Genomic_DNA"/>
</dbReference>
<evidence type="ECO:0000256" key="6">
    <source>
        <dbReference type="ARBA" id="ARBA00022840"/>
    </source>
</evidence>
<protein>
    <submittedName>
        <fullName evidence="12">ABC transporter ATP-binding protein</fullName>
    </submittedName>
    <submittedName>
        <fullName evidence="13">ATP-binding cassette, subfamily B</fullName>
    </submittedName>
</protein>
<dbReference type="SUPFAM" id="SSF90123">
    <property type="entry name" value="ABC transporter transmembrane region"/>
    <property type="match status" value="1"/>
</dbReference>